<proteinExistence type="predicted"/>
<sequence>MNNWLKGLVLVVAMFATYKATDWKWQAKWNEHVAKDAKDRADWLQQQRDKEHGYELDRKALLADFQTRLDLLFAARSDSDERAGRLHDQLETTRAALIRSREAAKLAGVNEGAANAALVLSDLYGAAIEELRRVAGTADEWHEQALGCNQFYDKIRAR</sequence>
<name>A0A533I619_PARDE</name>
<evidence type="ECO:0000313" key="1">
    <source>
        <dbReference type="EMBL" id="TKW65158.1"/>
    </source>
</evidence>
<dbReference type="Pfam" id="PF10721">
    <property type="entry name" value="DUF2514"/>
    <property type="match status" value="1"/>
</dbReference>
<organism evidence="1 2">
    <name type="scientific">Paracoccus denitrificans</name>
    <dbReference type="NCBI Taxonomy" id="266"/>
    <lineage>
        <taxon>Bacteria</taxon>
        <taxon>Pseudomonadati</taxon>
        <taxon>Pseudomonadota</taxon>
        <taxon>Alphaproteobacteria</taxon>
        <taxon>Rhodobacterales</taxon>
        <taxon>Paracoccaceae</taxon>
        <taxon>Paracoccus</taxon>
    </lineage>
</organism>
<comment type="caution">
    <text evidence="1">The sequence shown here is derived from an EMBL/GenBank/DDBJ whole genome shotgun (WGS) entry which is preliminary data.</text>
</comment>
<accession>A0A533I619</accession>
<gene>
    <name evidence="1" type="ORF">DI616_15640</name>
</gene>
<dbReference type="EMBL" id="VAFL01000015">
    <property type="protein sequence ID" value="TKW65158.1"/>
    <property type="molecule type" value="Genomic_DNA"/>
</dbReference>
<dbReference type="Proteomes" id="UP000315344">
    <property type="component" value="Unassembled WGS sequence"/>
</dbReference>
<evidence type="ECO:0000313" key="2">
    <source>
        <dbReference type="Proteomes" id="UP000315344"/>
    </source>
</evidence>
<protein>
    <submittedName>
        <fullName evidence="1">DUF2514 family protein</fullName>
    </submittedName>
</protein>
<reference evidence="1 2" key="1">
    <citation type="journal article" date="2017" name="Nat. Commun.">
        <title>In situ click chemistry generation of cyclooxygenase-2 inhibitors.</title>
        <authorList>
            <person name="Bhardwaj A."/>
            <person name="Kaur J."/>
            <person name="Wuest M."/>
            <person name="Wuest F."/>
        </authorList>
    </citation>
    <scope>NUCLEOTIDE SEQUENCE [LARGE SCALE GENOMIC DNA]</scope>
    <source>
        <strain evidence="1">S2_012_000_R3_94</strain>
    </source>
</reference>
<dbReference type="AlphaFoldDB" id="A0A533I619"/>
<dbReference type="InterPro" id="IPR019659">
    <property type="entry name" value="DUF2514"/>
</dbReference>